<comment type="caution">
    <text evidence="1">The sequence shown here is derived from an EMBL/GenBank/DDBJ whole genome shotgun (WGS) entry which is preliminary data.</text>
</comment>
<organism evidence="1 2">
    <name type="scientific">Stylosanthes scabra</name>
    <dbReference type="NCBI Taxonomy" id="79078"/>
    <lineage>
        <taxon>Eukaryota</taxon>
        <taxon>Viridiplantae</taxon>
        <taxon>Streptophyta</taxon>
        <taxon>Embryophyta</taxon>
        <taxon>Tracheophyta</taxon>
        <taxon>Spermatophyta</taxon>
        <taxon>Magnoliopsida</taxon>
        <taxon>eudicotyledons</taxon>
        <taxon>Gunneridae</taxon>
        <taxon>Pentapetalae</taxon>
        <taxon>rosids</taxon>
        <taxon>fabids</taxon>
        <taxon>Fabales</taxon>
        <taxon>Fabaceae</taxon>
        <taxon>Papilionoideae</taxon>
        <taxon>50 kb inversion clade</taxon>
        <taxon>dalbergioids sensu lato</taxon>
        <taxon>Dalbergieae</taxon>
        <taxon>Pterocarpus clade</taxon>
        <taxon>Stylosanthes</taxon>
    </lineage>
</organism>
<dbReference type="Proteomes" id="UP001341840">
    <property type="component" value="Unassembled WGS sequence"/>
</dbReference>
<dbReference type="EMBL" id="JASCZI010126130">
    <property type="protein sequence ID" value="MED6166408.1"/>
    <property type="molecule type" value="Genomic_DNA"/>
</dbReference>
<reference evidence="1 2" key="1">
    <citation type="journal article" date="2023" name="Plants (Basel)">
        <title>Bridging the Gap: Combining Genomics and Transcriptomics Approaches to Understand Stylosanthes scabra, an Orphan Legume from the Brazilian Caatinga.</title>
        <authorList>
            <person name="Ferreira-Neto J.R.C."/>
            <person name="da Silva M.D."/>
            <person name="Binneck E."/>
            <person name="de Melo N.F."/>
            <person name="da Silva R.H."/>
            <person name="de Melo A.L.T.M."/>
            <person name="Pandolfi V."/>
            <person name="Bustamante F.O."/>
            <person name="Brasileiro-Vidal A.C."/>
            <person name="Benko-Iseppon A.M."/>
        </authorList>
    </citation>
    <scope>NUCLEOTIDE SEQUENCE [LARGE SCALE GENOMIC DNA]</scope>
    <source>
        <tissue evidence="1">Leaves</tissue>
    </source>
</reference>
<accession>A0ABU6V275</accession>
<feature type="non-terminal residue" evidence="1">
    <location>
        <position position="58"/>
    </location>
</feature>
<name>A0ABU6V275_9FABA</name>
<evidence type="ECO:0000313" key="1">
    <source>
        <dbReference type="EMBL" id="MED6166408.1"/>
    </source>
</evidence>
<protein>
    <submittedName>
        <fullName evidence="1">Uncharacterized protein</fullName>
    </submittedName>
</protein>
<evidence type="ECO:0000313" key="2">
    <source>
        <dbReference type="Proteomes" id="UP001341840"/>
    </source>
</evidence>
<keyword evidence="2" id="KW-1185">Reference proteome</keyword>
<gene>
    <name evidence="1" type="ORF">PIB30_108928</name>
</gene>
<sequence length="58" mass="6843">MRNPNIHHPVQPSFYTMATRPTHMRAHHAYAYYRNTQHNHTPSSPTIFTLKPPFHAYA</sequence>
<proteinExistence type="predicted"/>